<evidence type="ECO:0000259" key="6">
    <source>
        <dbReference type="PROSITE" id="PS50011"/>
    </source>
</evidence>
<dbReference type="SMART" id="SM00220">
    <property type="entry name" value="S_TKc"/>
    <property type="match status" value="1"/>
</dbReference>
<evidence type="ECO:0000313" key="7">
    <source>
        <dbReference type="EMBL" id="TWU38939.1"/>
    </source>
</evidence>
<dbReference type="CDD" id="cd14014">
    <property type="entry name" value="STKc_PknB_like"/>
    <property type="match status" value="1"/>
</dbReference>
<accession>A0A5C6DVU1</accession>
<evidence type="ECO:0000256" key="4">
    <source>
        <dbReference type="ARBA" id="ARBA00022840"/>
    </source>
</evidence>
<dbReference type="PANTHER" id="PTHR43289:SF6">
    <property type="entry name" value="SERINE_THREONINE-PROTEIN KINASE NEKL-3"/>
    <property type="match status" value="1"/>
</dbReference>
<reference evidence="7 8" key="1">
    <citation type="submission" date="2019-02" db="EMBL/GenBank/DDBJ databases">
        <title>Deep-cultivation of Planctomycetes and their phenomic and genomic characterization uncovers novel biology.</title>
        <authorList>
            <person name="Wiegand S."/>
            <person name="Jogler M."/>
            <person name="Boedeker C."/>
            <person name="Pinto D."/>
            <person name="Vollmers J."/>
            <person name="Rivas-Marin E."/>
            <person name="Kohn T."/>
            <person name="Peeters S.H."/>
            <person name="Heuer A."/>
            <person name="Rast P."/>
            <person name="Oberbeckmann S."/>
            <person name="Bunk B."/>
            <person name="Jeske O."/>
            <person name="Meyerdierks A."/>
            <person name="Storesund J.E."/>
            <person name="Kallscheuer N."/>
            <person name="Luecker S."/>
            <person name="Lage O.M."/>
            <person name="Pohl T."/>
            <person name="Merkel B.J."/>
            <person name="Hornburger P."/>
            <person name="Mueller R.-W."/>
            <person name="Bruemmer F."/>
            <person name="Labrenz M."/>
            <person name="Spormann A.M."/>
            <person name="Op Den Camp H."/>
            <person name="Overmann J."/>
            <person name="Amann R."/>
            <person name="Jetten M.S.M."/>
            <person name="Mascher T."/>
            <person name="Medema M.H."/>
            <person name="Devos D.P."/>
            <person name="Kaster A.-K."/>
            <person name="Ovreas L."/>
            <person name="Rohde M."/>
            <person name="Galperin M.Y."/>
            <person name="Jogler C."/>
        </authorList>
    </citation>
    <scope>NUCLEOTIDE SEQUENCE [LARGE SCALE GENOMIC DNA]</scope>
    <source>
        <strain evidence="7 8">Q31b</strain>
    </source>
</reference>
<feature type="domain" description="Protein kinase" evidence="6">
    <location>
        <begin position="22"/>
        <end position="334"/>
    </location>
</feature>
<dbReference type="InterPro" id="IPR000719">
    <property type="entry name" value="Prot_kinase_dom"/>
</dbReference>
<gene>
    <name evidence="7" type="primary">pknD_2</name>
    <name evidence="7" type="ORF">Q31b_40170</name>
</gene>
<dbReference type="Pfam" id="PF00069">
    <property type="entry name" value="Pkinase"/>
    <property type="match status" value="1"/>
</dbReference>
<evidence type="ECO:0000256" key="3">
    <source>
        <dbReference type="ARBA" id="ARBA00022777"/>
    </source>
</evidence>
<dbReference type="SUPFAM" id="SSF56112">
    <property type="entry name" value="Protein kinase-like (PK-like)"/>
    <property type="match status" value="1"/>
</dbReference>
<dbReference type="GO" id="GO:0005524">
    <property type="term" value="F:ATP binding"/>
    <property type="evidence" value="ECO:0007669"/>
    <property type="project" value="UniProtKB-KW"/>
</dbReference>
<keyword evidence="3 7" id="KW-0418">Kinase</keyword>
<comment type="caution">
    <text evidence="7">The sequence shown here is derived from an EMBL/GenBank/DDBJ whole genome shotgun (WGS) entry which is preliminary data.</text>
</comment>
<evidence type="ECO:0000256" key="2">
    <source>
        <dbReference type="ARBA" id="ARBA00022741"/>
    </source>
</evidence>
<keyword evidence="4" id="KW-0067">ATP-binding</keyword>
<feature type="region of interest" description="Disordered" evidence="5">
    <location>
        <begin position="271"/>
        <end position="300"/>
    </location>
</feature>
<organism evidence="7 8">
    <name type="scientific">Novipirellula aureliae</name>
    <dbReference type="NCBI Taxonomy" id="2527966"/>
    <lineage>
        <taxon>Bacteria</taxon>
        <taxon>Pseudomonadati</taxon>
        <taxon>Planctomycetota</taxon>
        <taxon>Planctomycetia</taxon>
        <taxon>Pirellulales</taxon>
        <taxon>Pirellulaceae</taxon>
        <taxon>Novipirellula</taxon>
    </lineage>
</organism>
<dbReference type="PROSITE" id="PS50011">
    <property type="entry name" value="PROTEIN_KINASE_DOM"/>
    <property type="match status" value="1"/>
</dbReference>
<dbReference type="Gene3D" id="3.30.200.20">
    <property type="entry name" value="Phosphorylase Kinase, domain 1"/>
    <property type="match status" value="1"/>
</dbReference>
<evidence type="ECO:0000313" key="8">
    <source>
        <dbReference type="Proteomes" id="UP000315471"/>
    </source>
</evidence>
<dbReference type="RefSeq" id="WP_146601228.1">
    <property type="nucleotide sequence ID" value="NZ_SJPY01000006.1"/>
</dbReference>
<dbReference type="Proteomes" id="UP000315471">
    <property type="component" value="Unassembled WGS sequence"/>
</dbReference>
<dbReference type="GO" id="GO:0004674">
    <property type="term" value="F:protein serine/threonine kinase activity"/>
    <property type="evidence" value="ECO:0007669"/>
    <property type="project" value="UniProtKB-EC"/>
</dbReference>
<keyword evidence="8" id="KW-1185">Reference proteome</keyword>
<evidence type="ECO:0000256" key="5">
    <source>
        <dbReference type="SAM" id="MobiDB-lite"/>
    </source>
</evidence>
<evidence type="ECO:0000256" key="1">
    <source>
        <dbReference type="ARBA" id="ARBA00022679"/>
    </source>
</evidence>
<dbReference type="PANTHER" id="PTHR43289">
    <property type="entry name" value="MITOGEN-ACTIVATED PROTEIN KINASE KINASE KINASE 20-RELATED"/>
    <property type="match status" value="1"/>
</dbReference>
<protein>
    <submittedName>
        <fullName evidence="7">Serine/threonine-protein kinase PknD</fullName>
        <ecNumber evidence="7">2.7.11.1</ecNumber>
    </submittedName>
</protein>
<dbReference type="AlphaFoldDB" id="A0A5C6DVU1"/>
<dbReference type="InterPro" id="IPR011009">
    <property type="entry name" value="Kinase-like_dom_sf"/>
</dbReference>
<dbReference type="Gene3D" id="1.10.510.10">
    <property type="entry name" value="Transferase(Phosphotransferase) domain 1"/>
    <property type="match status" value="1"/>
</dbReference>
<keyword evidence="2" id="KW-0547">Nucleotide-binding</keyword>
<dbReference type="EMBL" id="SJPY01000006">
    <property type="protein sequence ID" value="TWU38939.1"/>
    <property type="molecule type" value="Genomic_DNA"/>
</dbReference>
<sequence length="346" mass="38772">MLSVSSTDAQLPSPIPSGLDRYRDYKEIARGGNGVLYSAFDQVIGRAVVIKALLPSYRPDRSFRRRLLREARVTALLQHPGTVAVYDIGEDEELGIYYIMQRISGESFFDVLRSIARREPDAEEAYPLRRRIEIVHNVCQTLASAHARGVIHRDVKPGNIWVGNFGEVLLLDWGAAKVWGEASFPSDSKLPPARRRHVIEDSLSTELVKHQSTNYDLPPLTPAQQLIGTPTYMSPEQIGNRDIDDRSDIFSAGVCLYEAMAIAEPFRGKDEEDTFDNICSRQPTPPSQRSPDRGIPPQGDLVFAKATSKQASNRYQTMHEFIADLESLRDHCELPSHAKSANQSNR</sequence>
<dbReference type="EC" id="2.7.11.1" evidence="7"/>
<proteinExistence type="predicted"/>
<keyword evidence="1 7" id="KW-0808">Transferase</keyword>
<dbReference type="OrthoDB" id="6111975at2"/>
<name>A0A5C6DVU1_9BACT</name>